<keyword evidence="1" id="KW-0732">Signal</keyword>
<feature type="signal peptide" evidence="1">
    <location>
        <begin position="1"/>
        <end position="23"/>
    </location>
</feature>
<evidence type="ECO:0008006" key="4">
    <source>
        <dbReference type="Google" id="ProtNLM"/>
    </source>
</evidence>
<feature type="chain" id="PRO_5011721771" description="Outer membrane protein beta-barrel domain-containing protein" evidence="1">
    <location>
        <begin position="24"/>
        <end position="217"/>
    </location>
</feature>
<organism evidence="2 3">
    <name type="scientific">Sunxiuqinia elliptica</name>
    <dbReference type="NCBI Taxonomy" id="655355"/>
    <lineage>
        <taxon>Bacteria</taxon>
        <taxon>Pseudomonadati</taxon>
        <taxon>Bacteroidota</taxon>
        <taxon>Bacteroidia</taxon>
        <taxon>Marinilabiliales</taxon>
        <taxon>Prolixibacteraceae</taxon>
        <taxon>Sunxiuqinia</taxon>
    </lineage>
</organism>
<evidence type="ECO:0000256" key="1">
    <source>
        <dbReference type="SAM" id="SignalP"/>
    </source>
</evidence>
<evidence type="ECO:0000313" key="3">
    <source>
        <dbReference type="Proteomes" id="UP000198964"/>
    </source>
</evidence>
<protein>
    <recommendedName>
        <fullName evidence="4">Outer membrane protein beta-barrel domain-containing protein</fullName>
    </recommendedName>
</protein>
<evidence type="ECO:0000313" key="2">
    <source>
        <dbReference type="EMBL" id="SFF51242.1"/>
    </source>
</evidence>
<keyword evidence="3" id="KW-1185">Reference proteome</keyword>
<dbReference type="RefSeq" id="WP_093920567.1">
    <property type="nucleotide sequence ID" value="NZ_FONW01000008.1"/>
</dbReference>
<dbReference type="EMBL" id="FONW01000008">
    <property type="protein sequence ID" value="SFF51242.1"/>
    <property type="molecule type" value="Genomic_DNA"/>
</dbReference>
<name>A0A1I2J8W2_9BACT</name>
<gene>
    <name evidence="2" type="ORF">SAMN05216283_10851</name>
</gene>
<accession>A0A1I2J8W2</accession>
<dbReference type="STRING" id="655355.SAMN05216283_10851"/>
<dbReference type="Proteomes" id="UP000198964">
    <property type="component" value="Unassembled WGS sequence"/>
</dbReference>
<sequence>MKNRNITIVLFMLFLLGAKFANAQGKTEIGITAGVARFNPEMIHYSIYTSIDQMDKGAGWTAGAFIQRYLTPKVQQIIEINYVSLSSDITMLKVSEGTGGGGVGDDQPYSTRAEFRNTSFPSLSASWGTKYYLTKKLFAYPAFVVARSLNQDMYNNKIDYRVKLGLGLKLKKTHVILEYAYGLRDQSHVLDPSVPFRNTVRTEYLQLKAQVPLWRLR</sequence>
<proteinExistence type="predicted"/>
<reference evidence="2 3" key="1">
    <citation type="submission" date="2016-10" db="EMBL/GenBank/DDBJ databases">
        <authorList>
            <person name="de Groot N.N."/>
        </authorList>
    </citation>
    <scope>NUCLEOTIDE SEQUENCE [LARGE SCALE GENOMIC DNA]</scope>
    <source>
        <strain evidence="2 3">CGMCC 1.9156</strain>
    </source>
</reference>
<dbReference type="AlphaFoldDB" id="A0A1I2J8W2"/>